<proteinExistence type="predicted"/>
<dbReference type="EMBL" id="CP009286">
    <property type="protein sequence ID" value="AIQ62493.1"/>
    <property type="molecule type" value="Genomic_DNA"/>
</dbReference>
<organism evidence="10 11">
    <name type="scientific">Paenibacillus stellifer</name>
    <dbReference type="NCBI Taxonomy" id="169760"/>
    <lineage>
        <taxon>Bacteria</taxon>
        <taxon>Bacillati</taxon>
        <taxon>Bacillota</taxon>
        <taxon>Bacilli</taxon>
        <taxon>Bacillales</taxon>
        <taxon>Paenibacillaceae</taxon>
        <taxon>Paenibacillus</taxon>
    </lineage>
</organism>
<dbReference type="GO" id="GO:0022857">
    <property type="term" value="F:transmembrane transporter activity"/>
    <property type="evidence" value="ECO:0007669"/>
    <property type="project" value="InterPro"/>
</dbReference>
<feature type="transmembrane region" description="Helical" evidence="8">
    <location>
        <begin position="138"/>
        <end position="156"/>
    </location>
</feature>
<keyword evidence="2" id="KW-0813">Transport</keyword>
<feature type="transmembrane region" description="Helical" evidence="8">
    <location>
        <begin position="12"/>
        <end position="30"/>
    </location>
</feature>
<evidence type="ECO:0000256" key="8">
    <source>
        <dbReference type="SAM" id="Phobius"/>
    </source>
</evidence>
<evidence type="ECO:0000256" key="6">
    <source>
        <dbReference type="ARBA" id="ARBA00022989"/>
    </source>
</evidence>
<dbReference type="SUPFAM" id="SSF103473">
    <property type="entry name" value="MFS general substrate transporter"/>
    <property type="match status" value="1"/>
</dbReference>
<feature type="transmembrane region" description="Helical" evidence="8">
    <location>
        <begin position="42"/>
        <end position="61"/>
    </location>
</feature>
<dbReference type="Proteomes" id="UP000029507">
    <property type="component" value="Chromosome"/>
</dbReference>
<name>A0A089LTF3_9BACL</name>
<evidence type="ECO:0000313" key="11">
    <source>
        <dbReference type="Proteomes" id="UP000029507"/>
    </source>
</evidence>
<dbReference type="STRING" id="169760.PSTEL_04635"/>
<dbReference type="PANTHER" id="PTHR23522:SF10">
    <property type="entry name" value="3-PHENYLPROPIONIC ACID TRANSPORTER-RELATED"/>
    <property type="match status" value="1"/>
</dbReference>
<evidence type="ECO:0000256" key="4">
    <source>
        <dbReference type="ARBA" id="ARBA00022519"/>
    </source>
</evidence>
<keyword evidence="7 8" id="KW-0472">Membrane</keyword>
<dbReference type="KEGG" id="pste:PSTEL_04635"/>
<keyword evidence="6 8" id="KW-1133">Transmembrane helix</keyword>
<keyword evidence="4" id="KW-0997">Cell inner membrane</keyword>
<keyword evidence="3" id="KW-1003">Cell membrane</keyword>
<dbReference type="AlphaFoldDB" id="A0A089LTF3"/>
<dbReference type="InterPro" id="IPR020846">
    <property type="entry name" value="MFS_dom"/>
</dbReference>
<feature type="transmembrane region" description="Helical" evidence="8">
    <location>
        <begin position="299"/>
        <end position="318"/>
    </location>
</feature>
<protein>
    <submittedName>
        <fullName evidence="10">Maltose permease</fullName>
    </submittedName>
</protein>
<dbReference type="HOGENOM" id="CLU_013133_6_1_9"/>
<evidence type="ECO:0000256" key="2">
    <source>
        <dbReference type="ARBA" id="ARBA00022448"/>
    </source>
</evidence>
<feature type="transmembrane region" description="Helical" evidence="8">
    <location>
        <begin position="73"/>
        <end position="91"/>
    </location>
</feature>
<feature type="transmembrane region" description="Helical" evidence="8">
    <location>
        <begin position="162"/>
        <end position="179"/>
    </location>
</feature>
<evidence type="ECO:0000256" key="5">
    <source>
        <dbReference type="ARBA" id="ARBA00022692"/>
    </source>
</evidence>
<keyword evidence="11" id="KW-1185">Reference proteome</keyword>
<feature type="transmembrane region" description="Helical" evidence="8">
    <location>
        <begin position="330"/>
        <end position="351"/>
    </location>
</feature>
<dbReference type="Pfam" id="PF12832">
    <property type="entry name" value="MFS_1_like"/>
    <property type="match status" value="1"/>
</dbReference>
<gene>
    <name evidence="10" type="ORF">PSTEL_04635</name>
</gene>
<evidence type="ECO:0000259" key="9">
    <source>
        <dbReference type="PROSITE" id="PS50850"/>
    </source>
</evidence>
<keyword evidence="5 8" id="KW-0812">Transmembrane</keyword>
<evidence type="ECO:0000256" key="7">
    <source>
        <dbReference type="ARBA" id="ARBA00023136"/>
    </source>
</evidence>
<sequence>MQGFPSVLFRLRGFYLLTGLAGGLLNPYISTIFIDQGLNRDRVGMIMAVSSFLVIAAQLFWGRMADKYRMTKLILILSLGVPAIAALLFQLPSVTLMIMSYMIYIAFTAPLAPVSDAYAVTAAYAAGSSYGTIRCFQSIGNAFGGYIAGSFVAAYAPKYLGIPFLLFTVIGILIILGFPKQSEVKVKTKSFSGGMSGLLNNKTVLLFLLACLLINQTLTAFNTYFVVVFQMAGGSYQWSGIALMIAAFSNVPSMFLSAYIIRLFGVEKTMLLGALAYILRWGIQFMFPVPSVMVGVQVLQGLSFGLLYVTAVEFMVRIVPEELRTTGQSILSIVFSGLAGMIGNLLNGYLLEAGGPSAMNLACTISAALGALLLLVITRTQKGTMTDAEQSPS</sequence>
<dbReference type="GO" id="GO:0005886">
    <property type="term" value="C:plasma membrane"/>
    <property type="evidence" value="ECO:0007669"/>
    <property type="project" value="UniProtKB-SubCell"/>
</dbReference>
<dbReference type="Gene3D" id="1.20.1250.20">
    <property type="entry name" value="MFS general substrate transporter like domains"/>
    <property type="match status" value="2"/>
</dbReference>
<evidence type="ECO:0000256" key="1">
    <source>
        <dbReference type="ARBA" id="ARBA00004429"/>
    </source>
</evidence>
<feature type="transmembrane region" description="Helical" evidence="8">
    <location>
        <begin position="204"/>
        <end position="229"/>
    </location>
</feature>
<comment type="subcellular location">
    <subcellularLocation>
        <location evidence="1">Cell inner membrane</location>
        <topology evidence="1">Multi-pass membrane protein</topology>
    </subcellularLocation>
</comment>
<reference evidence="10 11" key="1">
    <citation type="submission" date="2014-08" db="EMBL/GenBank/DDBJ databases">
        <title>Comparative genomics of the Paenibacillus odorifer group.</title>
        <authorList>
            <person name="den Bakker H.C."/>
            <person name="Tsai Y.-C."/>
            <person name="Martin N."/>
            <person name="Korlach J."/>
            <person name="Wiedmann M."/>
        </authorList>
    </citation>
    <scope>NUCLEOTIDE SEQUENCE [LARGE SCALE GENOMIC DNA]</scope>
    <source>
        <strain evidence="10 11">DSM 14472</strain>
    </source>
</reference>
<accession>A0A089LTF3</accession>
<feature type="domain" description="Major facilitator superfamily (MFS) profile" evidence="9">
    <location>
        <begin position="203"/>
        <end position="393"/>
    </location>
</feature>
<dbReference type="PANTHER" id="PTHR23522">
    <property type="entry name" value="BLL5896 PROTEIN"/>
    <property type="match status" value="1"/>
</dbReference>
<feature type="transmembrane region" description="Helical" evidence="8">
    <location>
        <begin position="103"/>
        <end position="126"/>
    </location>
</feature>
<feature type="transmembrane region" description="Helical" evidence="8">
    <location>
        <begin position="241"/>
        <end position="261"/>
    </location>
</feature>
<dbReference type="InterPro" id="IPR024989">
    <property type="entry name" value="MFS_assoc_dom"/>
</dbReference>
<dbReference type="PROSITE" id="PS50850">
    <property type="entry name" value="MFS"/>
    <property type="match status" value="1"/>
</dbReference>
<dbReference type="InterPro" id="IPR036259">
    <property type="entry name" value="MFS_trans_sf"/>
</dbReference>
<evidence type="ECO:0000313" key="10">
    <source>
        <dbReference type="EMBL" id="AIQ62493.1"/>
    </source>
</evidence>
<feature type="transmembrane region" description="Helical" evidence="8">
    <location>
        <begin position="357"/>
        <end position="377"/>
    </location>
</feature>
<feature type="transmembrane region" description="Helical" evidence="8">
    <location>
        <begin position="270"/>
        <end position="287"/>
    </location>
</feature>
<evidence type="ECO:0000256" key="3">
    <source>
        <dbReference type="ARBA" id="ARBA00022475"/>
    </source>
</evidence>